<evidence type="ECO:0000256" key="1">
    <source>
        <dbReference type="ARBA" id="ARBA00004141"/>
    </source>
</evidence>
<keyword evidence="11 12" id="KW-0407">Ion channel</keyword>
<protein>
    <submittedName>
        <fullName evidence="13">Uncharacterized protein</fullName>
    </submittedName>
</protein>
<gene>
    <name evidence="13" type="ORF">SNE40_015233</name>
</gene>
<keyword evidence="14" id="KW-1185">Reference proteome</keyword>
<accession>A0AAN8JJJ6</accession>
<name>A0AAN8JJJ6_PATCE</name>
<dbReference type="PANTHER" id="PTHR11690:SF300">
    <property type="entry name" value="PICKPOCKET PROTEIN 19"/>
    <property type="match status" value="1"/>
</dbReference>
<evidence type="ECO:0000256" key="7">
    <source>
        <dbReference type="ARBA" id="ARBA00023065"/>
    </source>
</evidence>
<organism evidence="13 14">
    <name type="scientific">Patella caerulea</name>
    <name type="common">Rayed Mediterranean limpet</name>
    <dbReference type="NCBI Taxonomy" id="87958"/>
    <lineage>
        <taxon>Eukaryota</taxon>
        <taxon>Metazoa</taxon>
        <taxon>Spiralia</taxon>
        <taxon>Lophotrochozoa</taxon>
        <taxon>Mollusca</taxon>
        <taxon>Gastropoda</taxon>
        <taxon>Patellogastropoda</taxon>
        <taxon>Patelloidea</taxon>
        <taxon>Patellidae</taxon>
        <taxon>Patella</taxon>
    </lineage>
</organism>
<dbReference type="FunFam" id="1.10.287.770:FF:000001">
    <property type="entry name" value="Acid-sensing ion channel subunit 1"/>
    <property type="match status" value="1"/>
</dbReference>
<dbReference type="InterPro" id="IPR001873">
    <property type="entry name" value="ENaC"/>
</dbReference>
<comment type="subcellular location">
    <subcellularLocation>
        <location evidence="1">Membrane</location>
        <topology evidence="1">Multi-pass membrane protein</topology>
    </subcellularLocation>
</comment>
<evidence type="ECO:0000256" key="6">
    <source>
        <dbReference type="ARBA" id="ARBA00023053"/>
    </source>
</evidence>
<comment type="similarity">
    <text evidence="12">Belongs to the amiloride-sensitive sodium channel (TC 1.A.6) family.</text>
</comment>
<dbReference type="AlphaFoldDB" id="A0AAN8JJJ6"/>
<evidence type="ECO:0000256" key="11">
    <source>
        <dbReference type="ARBA" id="ARBA00023303"/>
    </source>
</evidence>
<dbReference type="Gene3D" id="2.60.470.10">
    <property type="entry name" value="Acid-sensing ion channels like domains"/>
    <property type="match status" value="1"/>
</dbReference>
<keyword evidence="10 12" id="KW-0739">Sodium transport</keyword>
<dbReference type="EMBL" id="JAZGQO010000010">
    <property type="protein sequence ID" value="KAK6177048.1"/>
    <property type="molecule type" value="Genomic_DNA"/>
</dbReference>
<keyword evidence="8" id="KW-0472">Membrane</keyword>
<keyword evidence="2 12" id="KW-0813">Transport</keyword>
<dbReference type="Pfam" id="PF00858">
    <property type="entry name" value="ASC"/>
    <property type="match status" value="2"/>
</dbReference>
<evidence type="ECO:0000256" key="3">
    <source>
        <dbReference type="ARBA" id="ARBA00022461"/>
    </source>
</evidence>
<proteinExistence type="inferred from homology"/>
<evidence type="ECO:0000256" key="9">
    <source>
        <dbReference type="ARBA" id="ARBA00023180"/>
    </source>
</evidence>
<evidence type="ECO:0000256" key="12">
    <source>
        <dbReference type="RuleBase" id="RU000679"/>
    </source>
</evidence>
<keyword evidence="5" id="KW-1133">Transmembrane helix</keyword>
<evidence type="ECO:0000256" key="10">
    <source>
        <dbReference type="ARBA" id="ARBA00023201"/>
    </source>
</evidence>
<keyword evidence="4 12" id="KW-0812">Transmembrane</keyword>
<dbReference type="Proteomes" id="UP001347796">
    <property type="component" value="Unassembled WGS sequence"/>
</dbReference>
<dbReference type="PRINTS" id="PR01078">
    <property type="entry name" value="AMINACHANNEL"/>
</dbReference>
<evidence type="ECO:0000256" key="5">
    <source>
        <dbReference type="ARBA" id="ARBA00022989"/>
    </source>
</evidence>
<evidence type="ECO:0000256" key="2">
    <source>
        <dbReference type="ARBA" id="ARBA00022448"/>
    </source>
</evidence>
<keyword evidence="9" id="KW-0325">Glycoprotein</keyword>
<dbReference type="PANTHER" id="PTHR11690">
    <property type="entry name" value="AMILORIDE-SENSITIVE SODIUM CHANNEL-RELATED"/>
    <property type="match status" value="1"/>
</dbReference>
<reference evidence="13 14" key="1">
    <citation type="submission" date="2024-01" db="EMBL/GenBank/DDBJ databases">
        <title>The genome of the rayed Mediterranean limpet Patella caerulea (Linnaeus, 1758).</title>
        <authorList>
            <person name="Anh-Thu Weber A."/>
            <person name="Halstead-Nussloch G."/>
        </authorList>
    </citation>
    <scope>NUCLEOTIDE SEQUENCE [LARGE SCALE GENOMIC DNA]</scope>
    <source>
        <strain evidence="13">AATW-2023a</strain>
        <tissue evidence="13">Whole specimen</tissue>
    </source>
</reference>
<evidence type="ECO:0000313" key="14">
    <source>
        <dbReference type="Proteomes" id="UP001347796"/>
    </source>
</evidence>
<keyword evidence="6" id="KW-0915">Sodium</keyword>
<keyword evidence="7 12" id="KW-0406">Ion transport</keyword>
<comment type="caution">
    <text evidence="13">The sequence shown here is derived from an EMBL/GenBank/DDBJ whole genome shotgun (WGS) entry which is preliminary data.</text>
</comment>
<dbReference type="GO" id="GO:0015280">
    <property type="term" value="F:ligand-gated sodium channel activity"/>
    <property type="evidence" value="ECO:0007669"/>
    <property type="project" value="TreeGrafter"/>
</dbReference>
<evidence type="ECO:0000256" key="8">
    <source>
        <dbReference type="ARBA" id="ARBA00023136"/>
    </source>
</evidence>
<dbReference type="GO" id="GO:0005886">
    <property type="term" value="C:plasma membrane"/>
    <property type="evidence" value="ECO:0007669"/>
    <property type="project" value="TreeGrafter"/>
</dbReference>
<keyword evidence="3 12" id="KW-0894">Sodium channel</keyword>
<evidence type="ECO:0000256" key="4">
    <source>
        <dbReference type="ARBA" id="ARBA00022692"/>
    </source>
</evidence>
<sequence>MESYPLSDFSHSTCRCEANGMKTDTGFNTNGPFGDPAPTKNKSTWKSAWIEFTQSTTFHGLRYIWLDHAFPLRRICWFLLVLGCGGLLAFQLVDRIIYYYSWPVTVNVHVNFNKTMLFPSVTLCNQNNFRSTAATKLNRYELIDQMFTSSSNFSTKALEYYNSTNITLDDFFHQTAHTKEDLIIRCEWQNEQCGPDNFTEIFTDHGVCYSFNHQSHNALAVTSTGSDYGLKLTLNVEQYEYMPGPHTAAGIKLLFHDQKEFPKVHELGLAIPTGAHAFIGLQLVSIANLPKPHGDCAENKSPYYRRYSPDACRLTCMTQFMNELCGCRHHFMPSIEGKPPICTLQQYYGCFLKYIGQVRNKVHAECECPVPCHFLIFDPSLSFAATSTYATDRLLAATTGSNLQERYDDARETTSRMDQLKFKRFLNLEQDVSLQLQKLKHVMVDEIQTTIQEQEEFLTIVSNEIEYVLYIKDFLYRYQQYMVVKNFARARDAMEERTFNFLAMGFQEFSYQIETKIIQLMNPEFQNFSTRQTLYIMTLNQLNGRIDLADRAFANYTDLYNSYATGNPIFRYQFENESRDDNIFVIPKPLLEHSLNHSVYAETYSIRVGDDILLYKSKLQNLSAILEEAYHNKTLNETQLHEACVLFLHSGRRYFHSKSTFYFETIDYPKRIITQRINNLSVLSRQYKAVVNSIKQHLSSLRKSLEELKASLIKQLEHGLGCASDFIIYGNITKMAVAKEMTSSNIFNGISNLKMFFQDLRSRGQSVFDGWSLLADATTAVWDVAINDADMLDYFNYKNMSLFLRNYTDVKYEIEQNYTQYRILHDLLAPVGNIESLFLKSLDDLMYELQMFMDEGKIDSNFIKENFLQLDIFYREKSYEEITQQIAYDNFALFCDFGGSMGLFVGASVLTVFELLDLIIQQSLKTAK</sequence>
<evidence type="ECO:0000313" key="13">
    <source>
        <dbReference type="EMBL" id="KAK6177048.1"/>
    </source>
</evidence>
<dbReference type="Gene3D" id="1.10.287.770">
    <property type="entry name" value="YojJ-like"/>
    <property type="match status" value="1"/>
</dbReference>